<reference evidence="3 4" key="1">
    <citation type="journal article" date="2016" name="Nat. Commun.">
        <title>Thousands of microbial genomes shed light on interconnected biogeochemical processes in an aquifer system.</title>
        <authorList>
            <person name="Anantharaman K."/>
            <person name="Brown C.T."/>
            <person name="Hug L.A."/>
            <person name="Sharon I."/>
            <person name="Castelle C.J."/>
            <person name="Probst A.J."/>
            <person name="Thomas B.C."/>
            <person name="Singh A."/>
            <person name="Wilkins M.J."/>
            <person name="Karaoz U."/>
            <person name="Brodie E.L."/>
            <person name="Williams K.H."/>
            <person name="Hubbard S.S."/>
            <person name="Banfield J.F."/>
        </authorList>
    </citation>
    <scope>NUCLEOTIDE SEQUENCE [LARGE SCALE GENOMIC DNA]</scope>
</reference>
<protein>
    <submittedName>
        <fullName evidence="3">Deoxyhypusine synthase</fullName>
    </submittedName>
</protein>
<organism evidence="3 4">
    <name type="scientific">Candidatus Portnoybacteria bacterium RIFCSPHIGHO2_12_FULL_38_9</name>
    <dbReference type="NCBI Taxonomy" id="1801997"/>
    <lineage>
        <taxon>Bacteria</taxon>
        <taxon>Candidatus Portnoyibacteriota</taxon>
    </lineage>
</organism>
<dbReference type="InterPro" id="IPR002773">
    <property type="entry name" value="Deoxyhypusine_synthase"/>
</dbReference>
<dbReference type="AlphaFoldDB" id="A0A1G2FH29"/>
<comment type="similarity">
    <text evidence="1">Belongs to the deoxyhypusine synthase family.</text>
</comment>
<name>A0A1G2FH29_9BACT</name>
<dbReference type="GO" id="GO:0034038">
    <property type="term" value="F:deoxyhypusine synthase activity"/>
    <property type="evidence" value="ECO:0007669"/>
    <property type="project" value="TreeGrafter"/>
</dbReference>
<evidence type="ECO:0000256" key="2">
    <source>
        <dbReference type="ARBA" id="ARBA00022679"/>
    </source>
</evidence>
<keyword evidence="2" id="KW-0808">Transferase</keyword>
<evidence type="ECO:0000313" key="3">
    <source>
        <dbReference type="EMBL" id="OGZ37137.1"/>
    </source>
</evidence>
<comment type="caution">
    <text evidence="3">The sequence shown here is derived from an EMBL/GenBank/DDBJ whole genome shotgun (WGS) entry which is preliminary data.</text>
</comment>
<dbReference type="PANTHER" id="PTHR11703:SF2">
    <property type="entry name" value="DEOXYHYPUSINE SYNTHASE-LIKE PROTEIN"/>
    <property type="match status" value="1"/>
</dbReference>
<dbReference type="SUPFAM" id="SSF52467">
    <property type="entry name" value="DHS-like NAD/FAD-binding domain"/>
    <property type="match status" value="1"/>
</dbReference>
<sequence>MIKKTFKKLKSKERRNLKRDGFSDNLMPLESLDLNKVRTIDDLVKGMKNTAFGGRSVGEAADVLEAMIKDKDCFAVGTFAGAMTVAKMGLLICEMIDRGMLQAIVSTGALMTHGMVEGSGMTHFKYDPRMDDEELFKFGYNRVYDTLELERNLDDLELIVFKVFSKLNLKKTYASYQILDKVGQYLKKIIGAKQAILKSAYEKKVPVYIPAFSDSEFALDIGVFNRRQKLKNKPPLKTSELLDLEHFTDLIRKQKKIGIFTIGGGVPRNWAQQVAPYLDLIDKRVGKGGKFIRYQYGVRICPEPAHWGGLSGCTYSEGVSWGKMVPLEEGGRFAEVLCDATIAWPIILKAVIERLDKRK</sequence>
<accession>A0A1G2FH29</accession>
<proteinExistence type="inferred from homology"/>
<dbReference type="Pfam" id="PF01916">
    <property type="entry name" value="DS"/>
    <property type="match status" value="1"/>
</dbReference>
<dbReference type="STRING" id="1801997.A3J64_01330"/>
<dbReference type="Gene3D" id="3.40.910.10">
    <property type="entry name" value="Deoxyhypusine synthase"/>
    <property type="match status" value="1"/>
</dbReference>
<dbReference type="GO" id="GO:0005737">
    <property type="term" value="C:cytoplasm"/>
    <property type="evidence" value="ECO:0007669"/>
    <property type="project" value="TreeGrafter"/>
</dbReference>
<evidence type="ECO:0000313" key="4">
    <source>
        <dbReference type="Proteomes" id="UP000177061"/>
    </source>
</evidence>
<dbReference type="Proteomes" id="UP000177061">
    <property type="component" value="Unassembled WGS sequence"/>
</dbReference>
<gene>
    <name evidence="3" type="ORF">A3J64_01330</name>
</gene>
<evidence type="ECO:0000256" key="1">
    <source>
        <dbReference type="ARBA" id="ARBA00009892"/>
    </source>
</evidence>
<dbReference type="InterPro" id="IPR036982">
    <property type="entry name" value="Deoxyhypusine_synthase_sf"/>
</dbReference>
<dbReference type="EMBL" id="MHNB01000015">
    <property type="protein sequence ID" value="OGZ37137.1"/>
    <property type="molecule type" value="Genomic_DNA"/>
</dbReference>
<dbReference type="PANTHER" id="PTHR11703">
    <property type="entry name" value="DEOXYHYPUSINE SYNTHASE"/>
    <property type="match status" value="1"/>
</dbReference>
<dbReference type="InterPro" id="IPR029035">
    <property type="entry name" value="DHS-like_NAD/FAD-binding_dom"/>
</dbReference>